<evidence type="ECO:0000256" key="1">
    <source>
        <dbReference type="ARBA" id="ARBA00007797"/>
    </source>
</evidence>
<feature type="region of interest" description="Disordered" evidence="2">
    <location>
        <begin position="1564"/>
        <end position="1604"/>
    </location>
</feature>
<accession>A0AAV2YNV8</accession>
<evidence type="ECO:0000259" key="4">
    <source>
        <dbReference type="Pfam" id="PF03914"/>
    </source>
</evidence>
<dbReference type="SUPFAM" id="SSF48371">
    <property type="entry name" value="ARM repeat"/>
    <property type="match status" value="1"/>
</dbReference>
<feature type="region of interest" description="Disordered" evidence="2">
    <location>
        <begin position="2020"/>
        <end position="2044"/>
    </location>
</feature>
<dbReference type="InterPro" id="IPR005224">
    <property type="entry name" value="SfsA"/>
</dbReference>
<evidence type="ECO:0000256" key="2">
    <source>
        <dbReference type="SAM" id="MobiDB-lite"/>
    </source>
</evidence>
<dbReference type="Pfam" id="PF17746">
    <property type="entry name" value="SfsA_N"/>
    <property type="match status" value="1"/>
</dbReference>
<feature type="domain" description="SfsA N-terminal OB" evidence="6">
    <location>
        <begin position="1633"/>
        <end position="1717"/>
    </location>
</feature>
<evidence type="ECO:0000259" key="6">
    <source>
        <dbReference type="Pfam" id="PF17746"/>
    </source>
</evidence>
<feature type="region of interest" description="Disordered" evidence="2">
    <location>
        <begin position="2724"/>
        <end position="2750"/>
    </location>
</feature>
<dbReference type="Pfam" id="PF03749">
    <property type="entry name" value="SfsA"/>
    <property type="match status" value="1"/>
</dbReference>
<organism evidence="8 9">
    <name type="scientific">Lagenidium giganteum</name>
    <dbReference type="NCBI Taxonomy" id="4803"/>
    <lineage>
        <taxon>Eukaryota</taxon>
        <taxon>Sar</taxon>
        <taxon>Stramenopiles</taxon>
        <taxon>Oomycota</taxon>
        <taxon>Peronosporomycetes</taxon>
        <taxon>Pythiales</taxon>
        <taxon>Pythiaceae</taxon>
    </lineage>
</organism>
<comment type="caution">
    <text evidence="8">The sequence shown here is derived from an EMBL/GenBank/DDBJ whole genome shotgun (WGS) entry which is preliminary data.</text>
</comment>
<feature type="region of interest" description="Disordered" evidence="2">
    <location>
        <begin position="1903"/>
        <end position="1998"/>
    </location>
</feature>
<gene>
    <name evidence="8" type="ORF">N0F65_000057</name>
</gene>
<dbReference type="InterPro" id="IPR056535">
    <property type="entry name" value="TPR_NUP160_M"/>
</dbReference>
<feature type="compositionally biased region" description="Basic residues" evidence="2">
    <location>
        <begin position="1963"/>
        <end position="1973"/>
    </location>
</feature>
<feature type="compositionally biased region" description="Basic residues" evidence="2">
    <location>
        <begin position="2730"/>
        <end position="2750"/>
    </location>
</feature>
<dbReference type="PANTHER" id="PTHR12048">
    <property type="entry name" value="CCAAT-BINDING FACTOR-RELATED"/>
    <property type="match status" value="1"/>
</dbReference>
<comment type="similarity">
    <text evidence="1">Belongs to the CBF/MAK21 family.</text>
</comment>
<evidence type="ECO:0008006" key="10">
    <source>
        <dbReference type="Google" id="ProtNLM"/>
    </source>
</evidence>
<name>A0AAV2YNV8_9STRA</name>
<dbReference type="Proteomes" id="UP001146120">
    <property type="component" value="Unassembled WGS sequence"/>
</dbReference>
<dbReference type="EMBL" id="DAKRPA010000224">
    <property type="protein sequence ID" value="DAZ94962.1"/>
    <property type="molecule type" value="Genomic_DNA"/>
</dbReference>
<feature type="region of interest" description="Disordered" evidence="2">
    <location>
        <begin position="2496"/>
        <end position="2556"/>
    </location>
</feature>
<dbReference type="InterPro" id="IPR041465">
    <property type="entry name" value="SfsA_N"/>
</dbReference>
<dbReference type="InterPro" id="IPR005612">
    <property type="entry name" value="CCAAT-binding_factor"/>
</dbReference>
<dbReference type="Pfam" id="PF11715">
    <property type="entry name" value="Beta-prop_Nup120_160"/>
    <property type="match status" value="1"/>
</dbReference>
<protein>
    <recommendedName>
        <fullName evidence="10">Separase</fullName>
    </recommendedName>
</protein>
<dbReference type="PANTHER" id="PTHR12048:SF0">
    <property type="entry name" value="CCAAT_ENHANCER-BINDING PROTEIN ZETA"/>
    <property type="match status" value="1"/>
</dbReference>
<dbReference type="Pfam" id="PF23354">
    <property type="entry name" value="TPR_NUP160_120_M"/>
    <property type="match status" value="1"/>
</dbReference>
<proteinExistence type="inferred from homology"/>
<dbReference type="InterPro" id="IPR040155">
    <property type="entry name" value="CEBPZ/Mak21-like"/>
</dbReference>
<reference evidence="8" key="1">
    <citation type="submission" date="2022-11" db="EMBL/GenBank/DDBJ databases">
        <authorList>
            <person name="Morgan W.R."/>
            <person name="Tartar A."/>
        </authorList>
    </citation>
    <scope>NUCLEOTIDE SEQUENCE</scope>
    <source>
        <strain evidence="8">ARSEF 373</strain>
    </source>
</reference>
<dbReference type="Pfam" id="PF03914">
    <property type="entry name" value="CBF"/>
    <property type="match status" value="1"/>
</dbReference>
<feature type="domain" description="CCAAT-binding factor" evidence="4">
    <location>
        <begin position="2394"/>
        <end position="2640"/>
    </location>
</feature>
<dbReference type="Gene3D" id="2.40.50.580">
    <property type="match status" value="1"/>
</dbReference>
<evidence type="ECO:0000313" key="8">
    <source>
        <dbReference type="EMBL" id="DAZ94962.1"/>
    </source>
</evidence>
<dbReference type="InterPro" id="IPR040452">
    <property type="entry name" value="SfsA_C"/>
</dbReference>
<reference evidence="8" key="2">
    <citation type="journal article" date="2023" name="Microbiol Resour">
        <title>Decontamination and Annotation of the Draft Genome Sequence of the Oomycete Lagenidium giganteum ARSEF 373.</title>
        <authorList>
            <person name="Morgan W.R."/>
            <person name="Tartar A."/>
        </authorList>
    </citation>
    <scope>NUCLEOTIDE SEQUENCE</scope>
    <source>
        <strain evidence="8">ARSEF 373</strain>
    </source>
</reference>
<dbReference type="Gene3D" id="3.40.1350.60">
    <property type="match status" value="1"/>
</dbReference>
<feature type="domain" description="Nucleoporin Nup120/160 beta-propeller" evidence="5">
    <location>
        <begin position="100"/>
        <end position="636"/>
    </location>
</feature>
<evidence type="ECO:0000259" key="5">
    <source>
        <dbReference type="Pfam" id="PF11715"/>
    </source>
</evidence>
<dbReference type="GO" id="GO:0003677">
    <property type="term" value="F:DNA binding"/>
    <property type="evidence" value="ECO:0007669"/>
    <property type="project" value="InterPro"/>
</dbReference>
<keyword evidence="9" id="KW-1185">Reference proteome</keyword>
<evidence type="ECO:0000259" key="7">
    <source>
        <dbReference type="Pfam" id="PF23354"/>
    </source>
</evidence>
<feature type="compositionally biased region" description="Acidic residues" evidence="2">
    <location>
        <begin position="2532"/>
        <end position="2554"/>
    </location>
</feature>
<dbReference type="InterPro" id="IPR016024">
    <property type="entry name" value="ARM-type_fold"/>
</dbReference>
<feature type="domain" description="NUP160 middle TPR" evidence="7">
    <location>
        <begin position="1134"/>
        <end position="1251"/>
    </location>
</feature>
<evidence type="ECO:0000259" key="3">
    <source>
        <dbReference type="Pfam" id="PF03749"/>
    </source>
</evidence>
<feature type="domain" description="Sugar fermentation stimulation protein C-terminal" evidence="3">
    <location>
        <begin position="1722"/>
        <end position="1882"/>
    </location>
</feature>
<dbReference type="NCBIfam" id="TIGR00230">
    <property type="entry name" value="sfsA"/>
    <property type="match status" value="1"/>
</dbReference>
<feature type="compositionally biased region" description="Low complexity" evidence="2">
    <location>
        <begin position="1911"/>
        <end position="1938"/>
    </location>
</feature>
<dbReference type="InterPro" id="IPR059141">
    <property type="entry name" value="Beta-prop_Nup120_160"/>
</dbReference>
<evidence type="ECO:0000313" key="9">
    <source>
        <dbReference type="Proteomes" id="UP001146120"/>
    </source>
</evidence>
<sequence length="2750" mass="306373">MSGRDVRHQLQEAQFACFEEDEIDAQTLEYATAHAPGGIRTHDIPFPAGFHATHKNLARVRSLECYGSGSFHYKHDELKDRFLWCGTDDAFVRLWNEYSCWRISKSVVVIREWSLNESLSQNAIRLQFPAPVVSNGVHAVESWDNGTVCILVITHAGSVHRFYYQISENTKQSIFTREDGFALKPATTFTSQVFTSLNAEESVTSVAWVNEFNAAVATDAGRMLGVNFGLPSQVSEVQEFVFSDESVVQWLWNGLVRSRGAEDPQRLANAIVSMACLPPKTLSDDAIDGAGEDEDADDICIITLSADMTLRAWSFLNRCCVGKQNVRTLTKAADSPAGESSDLALSAKIVALPPTNSDSCRLLLHMDTNANYTQEIFLLRGDVALGSRTQLSLDLGRIFTVQTPTSEAAGSTTPGTGVGIKKRMKLVDFTVDQHSLFSAWRSTSEDFIFSHGNPMALTGPRIIQGQLVCSLNSQMKHFEAGDDAWTFDLSEENAAAVIDNFYAERVLLPGRFSRLNLYKALMEYIGGMEVPLRPLFAHSGPSDSRYKDLLLRVVADKWLQSVGGMAGHHGHDTSARNIQDPHMLRIGIWKSILELCTKHWRVESVPIGFVSVPPFCLLPGSPVLLRRNRISLLFPSTASITANFSANLDSTTAESVREISADVLPLFDGFSPRKLQALVHKELGAHGRSDWKIESYVELAKHSIRLGMDIGSFTPSNDDRLTPDLLLTRTLLTLSKHFGGETSYQLKMLNDLVVQLFPFDLGTPDRLGSRSDEDDAMDSTDGGESKIFGGHEICFALGQVASRTMDHLCSDSLRVVLLLAYLVETRPGFLKNAVLQQIEQVFLPQAITTYRRWEVCLWISLQNGTSATELDTVAAKTSATLTPPLLQLFMVEANQHLNSAPTFQRLLSDMTYDWRATRVEDAHNLLGAYTREILRFLSCLEEPVQNFLQKSKEFKIWRAMLECNLTEVKLYSNHRADVQLAVGYVKAIGTCLVREGHHAATHDRRDHAKWCFEQALQCFSSGLPSDDAHLQLRYLHEVMELLKECLPRGYFNLTLEFLWSVITKRNVVSKPDASSGATKELEKFMWVNIFKYSVEERLFRDAHLALMRLVDLSTLRDEEGEIVADESGGAKPNDRASAVECVSYLVKELCRYGRGDLVCQFQWGTLQQEVERQIQWQAANANVLKDGALDPSVVMYYQLLYSFYIGKSQPANAASAMYALFLRLKLAHSKLSASLKTQRNALYATKNALLLMTTENRWFVRKYHTEELMLAGQAHTEKTSAPLNIVTFADVEREIAVLDGKRRLLRLGHEEGVLLSAIDAEEVIALLIDSTHTCGEWTGTKAEKRQESLMAIELAIDISSKCKLKLDNVTKSLARYCVSTSHCDGLDCLCWDLFATYLRQIDSLEQYQIAAASVLDWKVKIVLPRWLYEPLADRDAGNPALLLKLFLQHGLLLEAVQLATELVPSRLLEESEAQFQKRTTGANAGLPWLPYNLLDAVLDTSDAVLNSGKCPSSSALRLRTGVQQLKEKLVAYLRCRMQLRSHKRGHVTSAADGSSGSVVLKARTSNAEATAAPSPRKKRSKRTVEAKPTTPKPRRSPKAKTTQRTPIVCDERVKNDPMKIVHEYDHMVGGRLLQRYKWFLADVVLVDSDSNAGSAVDAADESSVTIYCPNTGPMVSLLDIARTRVQMSKSADEKRKYAHTMEMIEVHNGEKHAWVGVHSTNANRMVETALMNGWLPELEQYNALQREVKFSKDSRVDFVLSKVNAGGVVEEQNYVEVKSVTLALPDTAADAPSGRRIAVFPDTVSARAQKHVKELMELIDKDDQTASSRPPTRGTIIFLVQRSDCTVFQPAKTHDPAFAKLCAEAASSGIQLLAYMVALEPEHARVRLLSAVPVEVDPVRSAVGTRANMGSKTKPAAKSQKKAPASASHKKQPPAAKPADGKRASNDAAPTSNKAGKPVNGASKHHNKHNKLSHSKDKSEDDAAAAPAVTSSRLQSMVTKMQESGQTWYQLVKPLKEKAAPVAPVKAKGKKNKRKTEDEENDELASSLLSEAVVQAKKQEAQRLMEEEVRRFEAKKSGKMSSDDKYLATMMKSGTLADRVAALTLTVQGSPLHTLSRLNQLITMASKKARRESMMAIESLKDLFINNLLPDDRKLNFFHQNPLLHEKVTPEHLALWYYEHALKTAFAQLVGVLSSGMNDAVDNHKRACIRAANALLSAKPEQEAVLLGMLVNKLGDPDRKIAAYIHKTLQDLLREHPVMKRVVVDEVERLLTRTKVTERTKYNAVLFLNQIYLDSSDDDAALAAHLISVYFGLFSKEVKGDVAEDADTKAKGKKNKKVNTPAPGAAGMDRKLLSSLLVGVNRAFPYAKNYTSAQFDNEIDSLFVVVHKAHFSTSMQALMLLFQVMSSTNAVSDRFYTALYAKLFDPKVRETSKHTLLLNLIYRALKADVSPARASAMVKRLLQLATIMTPAFACAVLFLLSELFKVKPVLRTLLDEPEPNSASADAEEQFKDAPTSNEEVPTEFLEDKRDDEAESTDEGENSEKDDDEPSVDDEDRSRKLLESMFGAAPAEDKKKKTKVHTFFNDEDEDALSKAPATPAAAVHEYDATKRNPLFAGAATACAWELQHFVHHYHPSVQQFARQLIQDKETGIQYAGDPLVDFTMHAFFEKFMNKKPRHKITEAGGVRAKNWTFSAINSEDLLEEAEENVEESDKFFYKFFKERAEREGGKPKKKKKAPKQQQRRSKKQKKN</sequence>
<dbReference type="CDD" id="cd22359">
    <property type="entry name" value="SfsA-like_bacterial"/>
    <property type="match status" value="1"/>
</dbReference>
<dbReference type="GO" id="GO:0005634">
    <property type="term" value="C:nucleus"/>
    <property type="evidence" value="ECO:0007669"/>
    <property type="project" value="UniProtKB-ARBA"/>
</dbReference>